<dbReference type="RefSeq" id="WP_068190746.1">
    <property type="nucleotide sequence ID" value="NZ_CP013909.1"/>
</dbReference>
<evidence type="ECO:0000313" key="4">
    <source>
        <dbReference type="Proteomes" id="UP000059542"/>
    </source>
</evidence>
<keyword evidence="2" id="KW-0732">Signal</keyword>
<feature type="region of interest" description="Disordered" evidence="1">
    <location>
        <begin position="31"/>
        <end position="51"/>
    </location>
</feature>
<dbReference type="EMBL" id="CP013909">
    <property type="protein sequence ID" value="ALW84539.1"/>
    <property type="molecule type" value="Genomic_DNA"/>
</dbReference>
<dbReference type="AlphaFoldDB" id="A0A0U4BD96"/>
<proteinExistence type="predicted"/>
<dbReference type="InterPro" id="IPR021314">
    <property type="entry name" value="DUF2911"/>
</dbReference>
<accession>A0A0U4BD96</accession>
<dbReference type="KEGG" id="hyg:AUC43_05225"/>
<evidence type="ECO:0000256" key="2">
    <source>
        <dbReference type="SAM" id="SignalP"/>
    </source>
</evidence>
<keyword evidence="4" id="KW-1185">Reference proteome</keyword>
<dbReference type="OrthoDB" id="195456at2"/>
<dbReference type="Pfam" id="PF11138">
    <property type="entry name" value="DUF2911"/>
    <property type="match status" value="1"/>
</dbReference>
<dbReference type="Proteomes" id="UP000059542">
    <property type="component" value="Chromosome"/>
</dbReference>
<dbReference type="STRING" id="1411621.AUC43_05225"/>
<protein>
    <recommendedName>
        <fullName evidence="5">DUF2911 domain-containing protein</fullName>
    </recommendedName>
</protein>
<evidence type="ECO:0000256" key="1">
    <source>
        <dbReference type="SAM" id="MobiDB-lite"/>
    </source>
</evidence>
<organism evidence="3 4">
    <name type="scientific">Hymenobacter sedentarius</name>
    <dbReference type="NCBI Taxonomy" id="1411621"/>
    <lineage>
        <taxon>Bacteria</taxon>
        <taxon>Pseudomonadati</taxon>
        <taxon>Bacteroidota</taxon>
        <taxon>Cytophagia</taxon>
        <taxon>Cytophagales</taxon>
        <taxon>Hymenobacteraceae</taxon>
        <taxon>Hymenobacter</taxon>
    </lineage>
</organism>
<reference evidence="3 4" key="1">
    <citation type="submission" date="2015-12" db="EMBL/GenBank/DDBJ databases">
        <authorList>
            <person name="Shamseldin A."/>
            <person name="Moawad H."/>
            <person name="Abd El-Rahim W.M."/>
            <person name="Sadowsky M.J."/>
        </authorList>
    </citation>
    <scope>NUCLEOTIDE SEQUENCE [LARGE SCALE GENOMIC DNA]</scope>
    <source>
        <strain evidence="3 4">DG5B</strain>
    </source>
</reference>
<name>A0A0U4BD96_9BACT</name>
<evidence type="ECO:0000313" key="3">
    <source>
        <dbReference type="EMBL" id="ALW84539.1"/>
    </source>
</evidence>
<gene>
    <name evidence="3" type="ORF">AUC43_05225</name>
</gene>
<feature type="chain" id="PRO_5006847066" description="DUF2911 domain-containing protein" evidence="2">
    <location>
        <begin position="26"/>
        <end position="185"/>
    </location>
</feature>
<feature type="signal peptide" evidence="2">
    <location>
        <begin position="1"/>
        <end position="25"/>
    </location>
</feature>
<evidence type="ECO:0008006" key="5">
    <source>
        <dbReference type="Google" id="ProtNLM"/>
    </source>
</evidence>
<sequence length="185" mass="19898">MKTLQLLRHVAFGLATTFVASAAFAQATPATPATPAAPAQATKPSPAATATGKIGTTDVTVNYSSPGVKGRKIFGGLEPYGKVWRAGANEATTVEFSKAVTVEGKPLAAGKYGFFLIPTEKQWTVIFNKVSNQWGAFKYDEKQDALRVLVTPRKTATPTERLVYEVTPKGLVMRWENIELPVAIK</sequence>